<organism evidence="1 2">
    <name type="scientific">Cichorium intybus</name>
    <name type="common">Chicory</name>
    <dbReference type="NCBI Taxonomy" id="13427"/>
    <lineage>
        <taxon>Eukaryota</taxon>
        <taxon>Viridiplantae</taxon>
        <taxon>Streptophyta</taxon>
        <taxon>Embryophyta</taxon>
        <taxon>Tracheophyta</taxon>
        <taxon>Spermatophyta</taxon>
        <taxon>Magnoliopsida</taxon>
        <taxon>eudicotyledons</taxon>
        <taxon>Gunneridae</taxon>
        <taxon>Pentapetalae</taxon>
        <taxon>asterids</taxon>
        <taxon>campanulids</taxon>
        <taxon>Asterales</taxon>
        <taxon>Asteraceae</taxon>
        <taxon>Cichorioideae</taxon>
        <taxon>Cichorieae</taxon>
        <taxon>Cichoriinae</taxon>
        <taxon>Cichorium</taxon>
    </lineage>
</organism>
<sequence length="174" mass="19241">MEAVADYIPIPQRQTELPFLCAIEYVFSITVRGTVATGRVERGTIRVGESVEVVDLRDTKTTIITGVEMFQKILDDTLAGDNVGLLLRGVQKIDIQKGMVLAKPGSITPHTKLEALASILNEDYDVTGKVTSIMNDKDDESKKVMPGDRVKMVVASILFFLLYLFKTDSISFKL</sequence>
<comment type="caution">
    <text evidence="1">The sequence shown here is derived from an EMBL/GenBank/DDBJ whole genome shotgun (WGS) entry which is preliminary data.</text>
</comment>
<evidence type="ECO:0000313" key="2">
    <source>
        <dbReference type="Proteomes" id="UP001055811"/>
    </source>
</evidence>
<dbReference type="EMBL" id="CM042012">
    <property type="protein sequence ID" value="KAI3750299.1"/>
    <property type="molecule type" value="Genomic_DNA"/>
</dbReference>
<keyword evidence="2" id="KW-1185">Reference proteome</keyword>
<evidence type="ECO:0000313" key="1">
    <source>
        <dbReference type="EMBL" id="KAI3750299.1"/>
    </source>
</evidence>
<accession>A0ACB9DUE0</accession>
<dbReference type="Proteomes" id="UP001055811">
    <property type="component" value="Linkage Group LG04"/>
</dbReference>
<proteinExistence type="predicted"/>
<gene>
    <name evidence="1" type="ORF">L2E82_20933</name>
</gene>
<reference evidence="2" key="1">
    <citation type="journal article" date="2022" name="Mol. Ecol. Resour.">
        <title>The genomes of chicory, endive, great burdock and yacon provide insights into Asteraceae palaeo-polyploidization history and plant inulin production.</title>
        <authorList>
            <person name="Fan W."/>
            <person name="Wang S."/>
            <person name="Wang H."/>
            <person name="Wang A."/>
            <person name="Jiang F."/>
            <person name="Liu H."/>
            <person name="Zhao H."/>
            <person name="Xu D."/>
            <person name="Zhang Y."/>
        </authorList>
    </citation>
    <scope>NUCLEOTIDE SEQUENCE [LARGE SCALE GENOMIC DNA]</scope>
    <source>
        <strain evidence="2">cv. Punajuju</strain>
    </source>
</reference>
<protein>
    <submittedName>
        <fullName evidence="1">Uncharacterized protein</fullName>
    </submittedName>
</protein>
<name>A0ACB9DUE0_CICIN</name>
<reference evidence="1 2" key="2">
    <citation type="journal article" date="2022" name="Mol. Ecol. Resour.">
        <title>The genomes of chicory, endive, great burdock and yacon provide insights into Asteraceae paleo-polyploidization history and plant inulin production.</title>
        <authorList>
            <person name="Fan W."/>
            <person name="Wang S."/>
            <person name="Wang H."/>
            <person name="Wang A."/>
            <person name="Jiang F."/>
            <person name="Liu H."/>
            <person name="Zhao H."/>
            <person name="Xu D."/>
            <person name="Zhang Y."/>
        </authorList>
    </citation>
    <scope>NUCLEOTIDE SEQUENCE [LARGE SCALE GENOMIC DNA]</scope>
    <source>
        <strain evidence="2">cv. Punajuju</strain>
        <tissue evidence="1">Leaves</tissue>
    </source>
</reference>